<evidence type="ECO:0000256" key="4">
    <source>
        <dbReference type="ARBA" id="ARBA00022723"/>
    </source>
</evidence>
<organism evidence="17 18">
    <name type="scientific">Leptobrachium leishanense</name>
    <name type="common">Leishan spiny toad</name>
    <dbReference type="NCBI Taxonomy" id="445787"/>
    <lineage>
        <taxon>Eukaryota</taxon>
        <taxon>Metazoa</taxon>
        <taxon>Chordata</taxon>
        <taxon>Craniata</taxon>
        <taxon>Vertebrata</taxon>
        <taxon>Euteleostomi</taxon>
        <taxon>Amphibia</taxon>
        <taxon>Batrachia</taxon>
        <taxon>Anura</taxon>
        <taxon>Pelobatoidea</taxon>
        <taxon>Megophryidae</taxon>
        <taxon>Leptobrachium</taxon>
    </lineage>
</organism>
<proteinExistence type="inferred from homology"/>
<keyword evidence="11" id="KW-0539">Nucleus</keyword>
<evidence type="ECO:0000256" key="2">
    <source>
        <dbReference type="ARBA" id="ARBA00004123"/>
    </source>
</evidence>
<feature type="domain" description="C2H2-type" evidence="15">
    <location>
        <begin position="319"/>
        <end position="346"/>
    </location>
</feature>
<keyword evidence="10" id="KW-0804">Transcription</keyword>
<dbReference type="FunFam" id="3.30.160.60:FF:001156">
    <property type="entry name" value="Zinc finger protein 407"/>
    <property type="match status" value="1"/>
</dbReference>
<evidence type="ECO:0000256" key="10">
    <source>
        <dbReference type="ARBA" id="ARBA00023163"/>
    </source>
</evidence>
<evidence type="ECO:0000313" key="17">
    <source>
        <dbReference type="Ensembl" id="ENSLLEP00000020710.1"/>
    </source>
</evidence>
<reference evidence="17" key="1">
    <citation type="submission" date="2025-08" db="UniProtKB">
        <authorList>
            <consortium name="Ensembl"/>
        </authorList>
    </citation>
    <scope>IDENTIFICATION</scope>
</reference>
<dbReference type="FunFam" id="3.30.160.60:FF:000630">
    <property type="entry name" value="Zinc finger protein 180"/>
    <property type="match status" value="1"/>
</dbReference>
<dbReference type="Pfam" id="PF01352">
    <property type="entry name" value="KRAB"/>
    <property type="match status" value="1"/>
</dbReference>
<comment type="function">
    <text evidence="1">May be involved in transcriptional regulation.</text>
</comment>
<accession>A0A8C5MZD1</accession>
<feature type="region of interest" description="Disordered" evidence="14">
    <location>
        <begin position="121"/>
        <end position="147"/>
    </location>
</feature>
<name>A0A8C5MZD1_9ANUR</name>
<reference evidence="17" key="2">
    <citation type="submission" date="2025-09" db="UniProtKB">
        <authorList>
            <consortium name="Ensembl"/>
        </authorList>
    </citation>
    <scope>IDENTIFICATION</scope>
</reference>
<dbReference type="InterPro" id="IPR050752">
    <property type="entry name" value="C2H2-ZF_domain"/>
</dbReference>
<dbReference type="PANTHER" id="PTHR24384">
    <property type="entry name" value="FINGER PUTATIVE TRANSCRIPTION FACTOR FAMILY-RELATED"/>
    <property type="match status" value="1"/>
</dbReference>
<dbReference type="OrthoDB" id="8117402at2759"/>
<evidence type="ECO:0000256" key="14">
    <source>
        <dbReference type="SAM" id="MobiDB-lite"/>
    </source>
</evidence>
<keyword evidence="9" id="KW-0238">DNA-binding</keyword>
<dbReference type="PANTHER" id="PTHR24384:SF189">
    <property type="entry name" value="C2H2-TYPE DOMAIN-CONTAINING PROTEIN-RELATED"/>
    <property type="match status" value="1"/>
</dbReference>
<evidence type="ECO:0000259" key="16">
    <source>
        <dbReference type="PROSITE" id="PS50805"/>
    </source>
</evidence>
<evidence type="ECO:0000256" key="13">
    <source>
        <dbReference type="SAM" id="Coils"/>
    </source>
</evidence>
<keyword evidence="18" id="KW-1185">Reference proteome</keyword>
<feature type="region of interest" description="Disordered" evidence="14">
    <location>
        <begin position="569"/>
        <end position="606"/>
    </location>
</feature>
<dbReference type="Gene3D" id="3.30.160.60">
    <property type="entry name" value="Classic Zinc Finger"/>
    <property type="match status" value="4"/>
</dbReference>
<evidence type="ECO:0000259" key="15">
    <source>
        <dbReference type="PROSITE" id="PS50157"/>
    </source>
</evidence>
<dbReference type="Gene3D" id="6.10.140.140">
    <property type="match status" value="1"/>
</dbReference>
<evidence type="ECO:0000256" key="3">
    <source>
        <dbReference type="ARBA" id="ARBA00006991"/>
    </source>
</evidence>
<feature type="domain" description="KRAB" evidence="16">
    <location>
        <begin position="12"/>
        <end position="83"/>
    </location>
</feature>
<dbReference type="PROSITE" id="PS00028">
    <property type="entry name" value="ZINC_FINGER_C2H2_1"/>
    <property type="match status" value="4"/>
</dbReference>
<feature type="domain" description="C2H2-type" evidence="15">
    <location>
        <begin position="291"/>
        <end position="318"/>
    </location>
</feature>
<dbReference type="FunFam" id="3.30.160.60:FF:000624">
    <property type="entry name" value="zinc finger protein 697"/>
    <property type="match status" value="1"/>
</dbReference>
<keyword evidence="7" id="KW-0862">Zinc</keyword>
<dbReference type="GO" id="GO:0000981">
    <property type="term" value="F:DNA-binding transcription factor activity, RNA polymerase II-specific"/>
    <property type="evidence" value="ECO:0007669"/>
    <property type="project" value="TreeGrafter"/>
</dbReference>
<keyword evidence="4" id="KW-0479">Metal-binding</keyword>
<evidence type="ECO:0000313" key="18">
    <source>
        <dbReference type="Proteomes" id="UP000694569"/>
    </source>
</evidence>
<sequence>MRRFPAMLQEPLTFNDVAVSFSEDEWKGLKENQKNLYREVMRDNYCTLSSLGLTPSKPEIVVKIEKGEDPCGIDASDGLQQSSTKRAKRIFGIRAHLEPRWNLRTNIPLRCNRGQKIVKDGDLGEEDTEGWEGIGSLPGPGKRTPQVCRKGVSSARTTIISPAQTASSHHREIGVLDLEQLSVPPKEQWVESQNIDLEPNDDVAMSLWKSTFKEEDPAQEKKQLSEFSRSATKPFMCMRCGENWDLLSDLLSHQMGQCQVRPFRCSICAKSFVKKQHLSAHRKTHTEDKPYTCGQCGRSFRQSSTLTTHLWSHAGLKPFHCSCCPKRFSRKTDLVAHMRRHTGERPFECPYCWDRFIRKKSLQRHLQKHTGETLNITCPNRKIKHNSLKGSQRQGEHPREALSSLAAPMQELCFRWNEKAEMKPEETDKLPILDFTKNASTLEPTEAVKMEPEEETLIPHIPQTIKTKQQMTQTEPQKKQQSRLHQNMLWELKRFRRSSIRSQQEWDSMRLAMNQLSEEVKELKEMMAVLCAAKSSTSPSRSAADHNGLLVSTSYSAWKNPERKFSLRSDDRLSGASDTDSPESSLVCTPSHSVENLSEPSKGPARWPYVTSSHDAIVGSMFSSSHDADTLLPTMALTPIKNEDDLEADLSHGRGYYGAPEYSGLEVGERLPNINMLPLSAEKERTLLAKSVGKPGRFAALVFRALVPFDLYKGWVNNVNLDGLKGRKGIPLNVKRRLMAVVGRHFTLRTSEHREIRNRLNEQLRSRRTRDKHPHYFF</sequence>
<dbReference type="SUPFAM" id="SSF57667">
    <property type="entry name" value="beta-beta-alpha zinc fingers"/>
    <property type="match status" value="3"/>
</dbReference>
<dbReference type="AlphaFoldDB" id="A0A8C5MZD1"/>
<dbReference type="PROSITE" id="PS50805">
    <property type="entry name" value="KRAB"/>
    <property type="match status" value="1"/>
</dbReference>
<feature type="compositionally biased region" description="Polar residues" evidence="14">
    <location>
        <begin position="576"/>
        <end position="599"/>
    </location>
</feature>
<dbReference type="Ensembl" id="ENSLLET00000021520.1">
    <property type="protein sequence ID" value="ENSLLEP00000020710.1"/>
    <property type="gene ID" value="ENSLLEG00000013137.1"/>
</dbReference>
<evidence type="ECO:0000256" key="11">
    <source>
        <dbReference type="ARBA" id="ARBA00023242"/>
    </source>
</evidence>
<comment type="similarity">
    <text evidence="3">Belongs to the krueppel C2H2-type zinc-finger protein family.</text>
</comment>
<dbReference type="Proteomes" id="UP000694569">
    <property type="component" value="Unplaced"/>
</dbReference>
<dbReference type="SMART" id="SM00349">
    <property type="entry name" value="KRAB"/>
    <property type="match status" value="1"/>
</dbReference>
<dbReference type="InterPro" id="IPR001909">
    <property type="entry name" value="KRAB"/>
</dbReference>
<keyword evidence="5" id="KW-0677">Repeat</keyword>
<dbReference type="FunFam" id="3.30.160.60:FF:000100">
    <property type="entry name" value="Zinc finger 45-like"/>
    <property type="match status" value="1"/>
</dbReference>
<dbReference type="GO" id="GO:0000978">
    <property type="term" value="F:RNA polymerase II cis-regulatory region sequence-specific DNA binding"/>
    <property type="evidence" value="ECO:0007669"/>
    <property type="project" value="TreeGrafter"/>
</dbReference>
<keyword evidence="13" id="KW-0175">Coiled coil</keyword>
<dbReference type="GO" id="GO:0005634">
    <property type="term" value="C:nucleus"/>
    <property type="evidence" value="ECO:0007669"/>
    <property type="project" value="UniProtKB-SubCell"/>
</dbReference>
<keyword evidence="6 12" id="KW-0863">Zinc-finger</keyword>
<dbReference type="CDD" id="cd07765">
    <property type="entry name" value="KRAB_A-box"/>
    <property type="match status" value="1"/>
</dbReference>
<dbReference type="InterPro" id="IPR036236">
    <property type="entry name" value="Znf_C2H2_sf"/>
</dbReference>
<dbReference type="InterPro" id="IPR036051">
    <property type="entry name" value="KRAB_dom_sf"/>
</dbReference>
<evidence type="ECO:0000256" key="7">
    <source>
        <dbReference type="ARBA" id="ARBA00022833"/>
    </source>
</evidence>
<comment type="subcellular location">
    <subcellularLocation>
        <location evidence="2">Nucleus</location>
    </subcellularLocation>
</comment>
<dbReference type="SMART" id="SM00355">
    <property type="entry name" value="ZnF_C2H2"/>
    <property type="match status" value="4"/>
</dbReference>
<evidence type="ECO:0000256" key="8">
    <source>
        <dbReference type="ARBA" id="ARBA00023015"/>
    </source>
</evidence>
<dbReference type="InterPro" id="IPR013087">
    <property type="entry name" value="Znf_C2H2_type"/>
</dbReference>
<evidence type="ECO:0000256" key="1">
    <source>
        <dbReference type="ARBA" id="ARBA00003767"/>
    </source>
</evidence>
<evidence type="ECO:0000256" key="6">
    <source>
        <dbReference type="ARBA" id="ARBA00022771"/>
    </source>
</evidence>
<dbReference type="PROSITE" id="PS50157">
    <property type="entry name" value="ZINC_FINGER_C2H2_2"/>
    <property type="match status" value="4"/>
</dbReference>
<dbReference type="GO" id="GO:0008270">
    <property type="term" value="F:zinc ion binding"/>
    <property type="evidence" value="ECO:0007669"/>
    <property type="project" value="UniProtKB-KW"/>
</dbReference>
<keyword evidence="8" id="KW-0805">Transcription regulation</keyword>
<dbReference type="Pfam" id="PF00096">
    <property type="entry name" value="zf-C2H2"/>
    <property type="match status" value="4"/>
</dbReference>
<evidence type="ECO:0000256" key="9">
    <source>
        <dbReference type="ARBA" id="ARBA00023125"/>
    </source>
</evidence>
<protein>
    <submittedName>
        <fullName evidence="17">Uncharacterized protein</fullName>
    </submittedName>
</protein>
<dbReference type="GeneTree" id="ENSGT00940000165332"/>
<feature type="domain" description="C2H2-type" evidence="15">
    <location>
        <begin position="263"/>
        <end position="290"/>
    </location>
</feature>
<evidence type="ECO:0000256" key="5">
    <source>
        <dbReference type="ARBA" id="ARBA00022737"/>
    </source>
</evidence>
<evidence type="ECO:0000256" key="12">
    <source>
        <dbReference type="PROSITE-ProRule" id="PRU00042"/>
    </source>
</evidence>
<feature type="domain" description="C2H2-type" evidence="15">
    <location>
        <begin position="347"/>
        <end position="374"/>
    </location>
</feature>
<feature type="coiled-coil region" evidence="13">
    <location>
        <begin position="506"/>
        <end position="533"/>
    </location>
</feature>
<dbReference type="SUPFAM" id="SSF109640">
    <property type="entry name" value="KRAB domain (Kruppel-associated box)"/>
    <property type="match status" value="1"/>
</dbReference>